<dbReference type="InterPro" id="IPR036259">
    <property type="entry name" value="MFS_trans_sf"/>
</dbReference>
<dbReference type="Proteomes" id="UP001153269">
    <property type="component" value="Unassembled WGS sequence"/>
</dbReference>
<accession>A0A9N7TR23</accession>
<feature type="transmembrane region" description="Helical" evidence="2">
    <location>
        <begin position="40"/>
        <end position="62"/>
    </location>
</feature>
<keyword evidence="2" id="KW-0472">Membrane</keyword>
<comment type="subcellular location">
    <subcellularLocation>
        <location evidence="1">Membrane</location>
        <topology evidence="1">Multi-pass membrane protein</topology>
    </subcellularLocation>
</comment>
<sequence>MYGTRPMMSLGCVLLGCGMTLLGVHLLYLQPDLKMTKKTLPAYMLIFSSLLLVLIGFFWVVYQSIKSKMFQRETPEQQIEIYTIYSNARRFGVATASGVTSQAPARQGLALTPRFGVASASGVNPA</sequence>
<evidence type="ECO:0000313" key="3">
    <source>
        <dbReference type="EMBL" id="CAB1416979.1"/>
    </source>
</evidence>
<feature type="transmembrane region" description="Helical" evidence="2">
    <location>
        <begin position="7"/>
        <end position="28"/>
    </location>
</feature>
<protein>
    <recommendedName>
        <fullName evidence="5">Transmembrane protein</fullName>
    </recommendedName>
</protein>
<evidence type="ECO:0008006" key="5">
    <source>
        <dbReference type="Google" id="ProtNLM"/>
    </source>
</evidence>
<dbReference type="SUPFAM" id="SSF103473">
    <property type="entry name" value="MFS general substrate transporter"/>
    <property type="match status" value="1"/>
</dbReference>
<keyword evidence="2" id="KW-0812">Transmembrane</keyword>
<comment type="caution">
    <text evidence="3">The sequence shown here is derived from an EMBL/GenBank/DDBJ whole genome shotgun (WGS) entry which is preliminary data.</text>
</comment>
<proteinExistence type="predicted"/>
<evidence type="ECO:0000256" key="1">
    <source>
        <dbReference type="ARBA" id="ARBA00004141"/>
    </source>
</evidence>
<name>A0A9N7TR23_PLEPL</name>
<dbReference type="EMBL" id="CADEAL010000236">
    <property type="protein sequence ID" value="CAB1416979.1"/>
    <property type="molecule type" value="Genomic_DNA"/>
</dbReference>
<keyword evidence="2" id="KW-1133">Transmembrane helix</keyword>
<reference evidence="3" key="1">
    <citation type="submission" date="2020-03" db="EMBL/GenBank/DDBJ databases">
        <authorList>
            <person name="Weist P."/>
        </authorList>
    </citation>
    <scope>NUCLEOTIDE SEQUENCE</scope>
</reference>
<evidence type="ECO:0000313" key="4">
    <source>
        <dbReference type="Proteomes" id="UP001153269"/>
    </source>
</evidence>
<dbReference type="PROSITE" id="PS51257">
    <property type="entry name" value="PROKAR_LIPOPROTEIN"/>
    <property type="match status" value="1"/>
</dbReference>
<evidence type="ECO:0000256" key="2">
    <source>
        <dbReference type="SAM" id="Phobius"/>
    </source>
</evidence>
<organism evidence="3 4">
    <name type="scientific">Pleuronectes platessa</name>
    <name type="common">European plaice</name>
    <dbReference type="NCBI Taxonomy" id="8262"/>
    <lineage>
        <taxon>Eukaryota</taxon>
        <taxon>Metazoa</taxon>
        <taxon>Chordata</taxon>
        <taxon>Craniata</taxon>
        <taxon>Vertebrata</taxon>
        <taxon>Euteleostomi</taxon>
        <taxon>Actinopterygii</taxon>
        <taxon>Neopterygii</taxon>
        <taxon>Teleostei</taxon>
        <taxon>Neoteleostei</taxon>
        <taxon>Acanthomorphata</taxon>
        <taxon>Carangaria</taxon>
        <taxon>Pleuronectiformes</taxon>
        <taxon>Pleuronectoidei</taxon>
        <taxon>Pleuronectidae</taxon>
        <taxon>Pleuronectes</taxon>
    </lineage>
</organism>
<gene>
    <name evidence="3" type="ORF">PLEPLA_LOCUS4772</name>
</gene>
<keyword evidence="4" id="KW-1185">Reference proteome</keyword>
<dbReference type="AlphaFoldDB" id="A0A9N7TR23"/>
<dbReference type="GO" id="GO:0016020">
    <property type="term" value="C:membrane"/>
    <property type="evidence" value="ECO:0007669"/>
    <property type="project" value="UniProtKB-SubCell"/>
</dbReference>